<keyword evidence="2" id="KW-1185">Reference proteome</keyword>
<evidence type="ECO:0000313" key="2">
    <source>
        <dbReference type="Proteomes" id="UP000467327"/>
    </source>
</evidence>
<dbReference type="Proteomes" id="UP000467327">
    <property type="component" value="Chromosome"/>
</dbReference>
<name>A0AAD1MCT9_9MYCO</name>
<proteinExistence type="predicted"/>
<organism evidence="1 2">
    <name type="scientific">Mycolicibacterium aichiense</name>
    <dbReference type="NCBI Taxonomy" id="1799"/>
    <lineage>
        <taxon>Bacteria</taxon>
        <taxon>Bacillati</taxon>
        <taxon>Actinomycetota</taxon>
        <taxon>Actinomycetes</taxon>
        <taxon>Mycobacteriales</taxon>
        <taxon>Mycobacteriaceae</taxon>
        <taxon>Mycolicibacterium</taxon>
    </lineage>
</organism>
<gene>
    <name evidence="1" type="ORF">MAIC_46450</name>
</gene>
<dbReference type="EMBL" id="AP022561">
    <property type="protein sequence ID" value="BBX09842.1"/>
    <property type="molecule type" value="Genomic_DNA"/>
</dbReference>
<dbReference type="AlphaFoldDB" id="A0AAD1MCT9"/>
<evidence type="ECO:0000313" key="1">
    <source>
        <dbReference type="EMBL" id="BBX09842.1"/>
    </source>
</evidence>
<sequence>MARVENNLKFAGFVRNGKIVRTEVGESVKIIAQAFEEIPSSFESCHLAFGEGMAQMIGEIPKVPAHVNAFAITW</sequence>
<dbReference type="KEGG" id="maic:MAIC_46450"/>
<accession>A0AAD1MCT9</accession>
<reference evidence="1 2" key="1">
    <citation type="journal article" date="2019" name="Emerg. Microbes Infect.">
        <title>Comprehensive subspecies identification of 175 nontuberculous mycobacteria species based on 7547 genomic profiles.</title>
        <authorList>
            <person name="Matsumoto Y."/>
            <person name="Kinjo T."/>
            <person name="Motooka D."/>
            <person name="Nabeya D."/>
            <person name="Jung N."/>
            <person name="Uechi K."/>
            <person name="Horii T."/>
            <person name="Iida T."/>
            <person name="Fujita J."/>
            <person name="Nakamura S."/>
        </authorList>
    </citation>
    <scope>NUCLEOTIDE SEQUENCE [LARGE SCALE GENOMIC DNA]</scope>
    <source>
        <strain evidence="1 2">JCM 6376</strain>
    </source>
</reference>
<protein>
    <submittedName>
        <fullName evidence="1">Uncharacterized protein</fullName>
    </submittedName>
</protein>